<dbReference type="EMBL" id="CM023480">
    <property type="protein sequence ID" value="KAH7971277.1"/>
    <property type="molecule type" value="Genomic_DNA"/>
</dbReference>
<protein>
    <submittedName>
        <fullName evidence="1">Uncharacterized protein</fullName>
    </submittedName>
</protein>
<proteinExistence type="predicted"/>
<name>A0ACB8DL21_DERSI</name>
<accession>A0ACB8DL21</accession>
<organism evidence="1 2">
    <name type="scientific">Dermacentor silvarum</name>
    <name type="common">Tick</name>
    <dbReference type="NCBI Taxonomy" id="543639"/>
    <lineage>
        <taxon>Eukaryota</taxon>
        <taxon>Metazoa</taxon>
        <taxon>Ecdysozoa</taxon>
        <taxon>Arthropoda</taxon>
        <taxon>Chelicerata</taxon>
        <taxon>Arachnida</taxon>
        <taxon>Acari</taxon>
        <taxon>Parasitiformes</taxon>
        <taxon>Ixodida</taxon>
        <taxon>Ixodoidea</taxon>
        <taxon>Ixodidae</taxon>
        <taxon>Rhipicephalinae</taxon>
        <taxon>Dermacentor</taxon>
    </lineage>
</organism>
<dbReference type="Proteomes" id="UP000821865">
    <property type="component" value="Chromosome 11"/>
</dbReference>
<gene>
    <name evidence="1" type="ORF">HPB49_020830</name>
</gene>
<sequence>MAPQCMLVLRAIRARPDEDKPSLRTSQAESLCLLSRFVNPVCLLFTQASVTLVHSTSVMFALVRFRDDDMKVVLHINQIKNFSAKNVLDFDSAKWHQVYWKDEQQEGYSRPKCSDCLVMKKAAKRCRTKKKQAAAVFQKEQLDALFPRNDPRDPDWEAEAKRVEEENNLLKAANEQLKTENVKLHKRMEMLEKALCSRIFKTENRLLSQEHQRGCYTMAEGHIQQKKPSPQVQVSSVGCGSLPPQVEVSPRTAERVSPAAPTPEPSSPTRPQSAAEAELLISLEDSDKNERLESSKIFSVVGNEESVFLRDELSCGGSSCLSREDGSGSGRAILEGSVFLRDELSCGGSSCRSREDGSGSGGGILEKGLAVEVSAHKGAKIEHLLPMIVNKLGSFDVIVHVCTNNTLESVDVYIDKYRRLARDIIASNPRAQVVFSAIFPRGQNEYRMREAQSAKLRRINERYKEVNAALQELCQEQGFHFMNGLVEDWASCLARDGVLPSRHGNQLLADYYYREARILAASVERGRIQRNYQDRQSSSWSGWAEPPAAPVFSSAYLPPLGANCTSLAANKPYRVKTTPGQVTSPASLQACKTDQLPCALRGSGFVLVGGVRVRSKGSKTWCTRDSLPSPMTHVSRVPRRGKAEGRLQGHVPFAKPVSLSQGASTTCSRVMG</sequence>
<comment type="caution">
    <text evidence="1">The sequence shown here is derived from an EMBL/GenBank/DDBJ whole genome shotgun (WGS) entry which is preliminary data.</text>
</comment>
<evidence type="ECO:0000313" key="2">
    <source>
        <dbReference type="Proteomes" id="UP000821865"/>
    </source>
</evidence>
<evidence type="ECO:0000313" key="1">
    <source>
        <dbReference type="EMBL" id="KAH7971277.1"/>
    </source>
</evidence>
<keyword evidence="2" id="KW-1185">Reference proteome</keyword>
<reference evidence="1" key="1">
    <citation type="submission" date="2020-05" db="EMBL/GenBank/DDBJ databases">
        <title>Large-scale comparative analyses of tick genomes elucidate their genetic diversity and vector capacities.</title>
        <authorList>
            <person name="Jia N."/>
            <person name="Wang J."/>
            <person name="Shi W."/>
            <person name="Du L."/>
            <person name="Sun Y."/>
            <person name="Zhan W."/>
            <person name="Jiang J."/>
            <person name="Wang Q."/>
            <person name="Zhang B."/>
            <person name="Ji P."/>
            <person name="Sakyi L.B."/>
            <person name="Cui X."/>
            <person name="Yuan T."/>
            <person name="Jiang B."/>
            <person name="Yang W."/>
            <person name="Lam T.T.-Y."/>
            <person name="Chang Q."/>
            <person name="Ding S."/>
            <person name="Wang X."/>
            <person name="Zhu J."/>
            <person name="Ruan X."/>
            <person name="Zhao L."/>
            <person name="Wei J."/>
            <person name="Que T."/>
            <person name="Du C."/>
            <person name="Cheng J."/>
            <person name="Dai P."/>
            <person name="Han X."/>
            <person name="Huang E."/>
            <person name="Gao Y."/>
            <person name="Liu J."/>
            <person name="Shao H."/>
            <person name="Ye R."/>
            <person name="Li L."/>
            <person name="Wei W."/>
            <person name="Wang X."/>
            <person name="Wang C."/>
            <person name="Yang T."/>
            <person name="Huo Q."/>
            <person name="Li W."/>
            <person name="Guo W."/>
            <person name="Chen H."/>
            <person name="Zhou L."/>
            <person name="Ni X."/>
            <person name="Tian J."/>
            <person name="Zhou Y."/>
            <person name="Sheng Y."/>
            <person name="Liu T."/>
            <person name="Pan Y."/>
            <person name="Xia L."/>
            <person name="Li J."/>
            <person name="Zhao F."/>
            <person name="Cao W."/>
        </authorList>
    </citation>
    <scope>NUCLEOTIDE SEQUENCE</scope>
    <source>
        <strain evidence="1">Dsil-2018</strain>
    </source>
</reference>